<comment type="similarity">
    <text evidence="7 15">In the N-terminal section; belongs to the PRA-CH family.</text>
</comment>
<proteinExistence type="inferred from homology"/>
<dbReference type="HAMAP" id="MF_01020">
    <property type="entry name" value="HisE"/>
    <property type="match status" value="1"/>
</dbReference>
<keyword evidence="13 15" id="KW-0368">Histidine biosynthesis</keyword>
<dbReference type="GO" id="GO:0000105">
    <property type="term" value="P:L-histidine biosynthetic process"/>
    <property type="evidence" value="ECO:0007669"/>
    <property type="project" value="UniProtKB-UniRule"/>
</dbReference>
<dbReference type="Proteomes" id="UP000271937">
    <property type="component" value="Unassembled WGS sequence"/>
</dbReference>
<organism evidence="17 18">
    <name type="scientific">Flavobacterium macacae</name>
    <dbReference type="NCBI Taxonomy" id="2488993"/>
    <lineage>
        <taxon>Bacteria</taxon>
        <taxon>Pseudomonadati</taxon>
        <taxon>Bacteroidota</taxon>
        <taxon>Flavobacteriia</taxon>
        <taxon>Flavobacteriales</taxon>
        <taxon>Flavobacteriaceae</taxon>
        <taxon>Flavobacterium</taxon>
    </lineage>
</organism>
<evidence type="ECO:0000256" key="10">
    <source>
        <dbReference type="ARBA" id="ARBA00022741"/>
    </source>
</evidence>
<evidence type="ECO:0000256" key="3">
    <source>
        <dbReference type="ARBA" id="ARBA00004496"/>
    </source>
</evidence>
<dbReference type="CDD" id="cd11534">
    <property type="entry name" value="NTP-PPase_HisIE_like"/>
    <property type="match status" value="1"/>
</dbReference>
<dbReference type="EC" id="3.6.1.31" evidence="15"/>
<dbReference type="HAMAP" id="MF_01019">
    <property type="entry name" value="HisIE"/>
    <property type="match status" value="1"/>
</dbReference>
<accession>A0A3P3W859</accession>
<evidence type="ECO:0000313" key="17">
    <source>
        <dbReference type="EMBL" id="RRJ91342.1"/>
    </source>
</evidence>
<comment type="catalytic activity">
    <reaction evidence="2 15">
        <text>1-(5-phospho-beta-D-ribosyl)-ATP + H2O = 1-(5-phospho-beta-D-ribosyl)-5'-AMP + diphosphate + H(+)</text>
        <dbReference type="Rhea" id="RHEA:22828"/>
        <dbReference type="ChEBI" id="CHEBI:15377"/>
        <dbReference type="ChEBI" id="CHEBI:15378"/>
        <dbReference type="ChEBI" id="CHEBI:33019"/>
        <dbReference type="ChEBI" id="CHEBI:59457"/>
        <dbReference type="ChEBI" id="CHEBI:73183"/>
        <dbReference type="EC" id="3.6.1.31"/>
    </reaction>
</comment>
<evidence type="ECO:0000256" key="1">
    <source>
        <dbReference type="ARBA" id="ARBA00000024"/>
    </source>
</evidence>
<protein>
    <recommendedName>
        <fullName evidence="15">Histidine biosynthesis bifunctional protein HisIE</fullName>
    </recommendedName>
    <domain>
        <recommendedName>
            <fullName evidence="15">Phosphoribosyl-AMP cyclohydrolase</fullName>
            <shortName evidence="15">PRA-CH</shortName>
            <ecNumber evidence="15">3.5.4.19</ecNumber>
        </recommendedName>
    </domain>
    <domain>
        <recommendedName>
            <fullName evidence="15">Phosphoribosyl-ATP pyrophosphatase</fullName>
            <shortName evidence="15">PRA-PH</shortName>
            <ecNumber evidence="15">3.6.1.31</ecNumber>
        </recommendedName>
    </domain>
</protein>
<dbReference type="NCBIfam" id="NF002747">
    <property type="entry name" value="PRK02759.1"/>
    <property type="match status" value="1"/>
</dbReference>
<dbReference type="InterPro" id="IPR021130">
    <property type="entry name" value="PRib-ATP_PPHydrolase-like"/>
</dbReference>
<evidence type="ECO:0000256" key="11">
    <source>
        <dbReference type="ARBA" id="ARBA00022801"/>
    </source>
</evidence>
<dbReference type="Gene3D" id="1.10.287.1080">
    <property type="entry name" value="MazG-like"/>
    <property type="match status" value="1"/>
</dbReference>
<dbReference type="InterPro" id="IPR008179">
    <property type="entry name" value="HisE"/>
</dbReference>
<dbReference type="SUPFAM" id="SSF141734">
    <property type="entry name" value="HisI-like"/>
    <property type="match status" value="1"/>
</dbReference>
<comment type="subcellular location">
    <subcellularLocation>
        <location evidence="3 15">Cytoplasm</location>
    </subcellularLocation>
</comment>
<keyword evidence="8 15" id="KW-0963">Cytoplasm</keyword>
<evidence type="ECO:0000313" key="18">
    <source>
        <dbReference type="Proteomes" id="UP000271937"/>
    </source>
</evidence>
<dbReference type="InterPro" id="IPR038019">
    <property type="entry name" value="PRib_AMP_CycHydrolase_sf"/>
</dbReference>
<sequence>MKIDFTKNKDGLVPAVIQDFETKNVLMLGYLNEEAYTKTVELNKVTFFSRSKNRLWTKGEESGNFLEVVDIKIDCDHDSLLIKVKPYGNVCHTGSDTCWNEKNEASYGFLSELEQTIENRKNNPTEKSYVASLFEKGINKIAQKVGEEAVEVVIEAKDNDTHLFLSESADLLFHYLILLQAKGFKLSDVIQILKSRSKSQ</sequence>
<evidence type="ECO:0000256" key="12">
    <source>
        <dbReference type="ARBA" id="ARBA00022840"/>
    </source>
</evidence>
<comment type="caution">
    <text evidence="17">The sequence shown here is derived from an EMBL/GenBank/DDBJ whole genome shotgun (WGS) entry which is preliminary data.</text>
</comment>
<dbReference type="FunFam" id="3.10.20.810:FF:000001">
    <property type="entry name" value="Histidine biosynthesis bifunctional protein HisIE"/>
    <property type="match status" value="1"/>
</dbReference>
<feature type="region of interest" description="Phosphoribosyl-ATP pyrophosphohydrolase" evidence="15">
    <location>
        <begin position="110"/>
        <end position="200"/>
    </location>
</feature>
<dbReference type="GO" id="GO:0004636">
    <property type="term" value="F:phosphoribosyl-ATP diphosphatase activity"/>
    <property type="evidence" value="ECO:0007669"/>
    <property type="project" value="UniProtKB-UniRule"/>
</dbReference>
<dbReference type="AlphaFoldDB" id="A0A3P3W859"/>
<dbReference type="Gene3D" id="3.10.20.810">
    <property type="entry name" value="Phosphoribosyl-AMP cyclohydrolase"/>
    <property type="match status" value="1"/>
</dbReference>
<dbReference type="InterPro" id="IPR002496">
    <property type="entry name" value="PRib_AMP_CycHydrolase_dom"/>
</dbReference>
<keyword evidence="10 15" id="KW-0547">Nucleotide-binding</keyword>
<evidence type="ECO:0000256" key="13">
    <source>
        <dbReference type="ARBA" id="ARBA00023102"/>
    </source>
</evidence>
<evidence type="ECO:0000256" key="4">
    <source>
        <dbReference type="ARBA" id="ARBA00005169"/>
    </source>
</evidence>
<dbReference type="Pfam" id="PF01502">
    <property type="entry name" value="PRA-CH"/>
    <property type="match status" value="1"/>
</dbReference>
<gene>
    <name evidence="15" type="primary">hisI</name>
    <name evidence="15" type="synonym">hisIE</name>
    <name evidence="17" type="ORF">EG849_08075</name>
</gene>
<dbReference type="NCBIfam" id="NF000768">
    <property type="entry name" value="PRK00051.1"/>
    <property type="match status" value="1"/>
</dbReference>
<comment type="similarity">
    <text evidence="6 15">In the C-terminal section; belongs to the PRA-PH family.</text>
</comment>
<feature type="region of interest" description="Phosphoribosyl-AMP cyclohydrolase" evidence="15">
    <location>
        <begin position="1"/>
        <end position="109"/>
    </location>
</feature>
<dbReference type="FunFam" id="1.10.287.1080:FF:000002">
    <property type="entry name" value="Histidine biosynthesis bifunctional protein HisIE"/>
    <property type="match status" value="1"/>
</dbReference>
<evidence type="ECO:0000256" key="9">
    <source>
        <dbReference type="ARBA" id="ARBA00022605"/>
    </source>
</evidence>
<dbReference type="SUPFAM" id="SSF101386">
    <property type="entry name" value="all-alpha NTP pyrophosphatases"/>
    <property type="match status" value="1"/>
</dbReference>
<evidence type="ECO:0000256" key="8">
    <source>
        <dbReference type="ARBA" id="ARBA00022490"/>
    </source>
</evidence>
<dbReference type="GO" id="GO:0005524">
    <property type="term" value="F:ATP binding"/>
    <property type="evidence" value="ECO:0007669"/>
    <property type="project" value="UniProtKB-KW"/>
</dbReference>
<dbReference type="OrthoDB" id="9795769at2"/>
<evidence type="ECO:0000259" key="16">
    <source>
        <dbReference type="Pfam" id="PF01502"/>
    </source>
</evidence>
<keyword evidence="18" id="KW-1185">Reference proteome</keyword>
<dbReference type="GO" id="GO:0005737">
    <property type="term" value="C:cytoplasm"/>
    <property type="evidence" value="ECO:0007669"/>
    <property type="project" value="UniProtKB-SubCell"/>
</dbReference>
<dbReference type="EC" id="3.5.4.19" evidence="15"/>
<feature type="domain" description="Phosphoribosyl-AMP cyclohydrolase" evidence="16">
    <location>
        <begin position="27"/>
        <end position="99"/>
    </location>
</feature>
<evidence type="ECO:0000256" key="14">
    <source>
        <dbReference type="ARBA" id="ARBA00023268"/>
    </source>
</evidence>
<keyword evidence="14 15" id="KW-0511">Multifunctional enzyme</keyword>
<evidence type="ECO:0000256" key="15">
    <source>
        <dbReference type="HAMAP-Rule" id="MF_01019"/>
    </source>
</evidence>
<dbReference type="NCBIfam" id="TIGR03188">
    <property type="entry name" value="histidine_hisI"/>
    <property type="match status" value="1"/>
</dbReference>
<evidence type="ECO:0000256" key="2">
    <source>
        <dbReference type="ARBA" id="ARBA00001460"/>
    </source>
</evidence>
<dbReference type="EMBL" id="RQVR01000008">
    <property type="protein sequence ID" value="RRJ91342.1"/>
    <property type="molecule type" value="Genomic_DNA"/>
</dbReference>
<evidence type="ECO:0000256" key="5">
    <source>
        <dbReference type="ARBA" id="ARBA00005204"/>
    </source>
</evidence>
<dbReference type="GO" id="GO:0004635">
    <property type="term" value="F:phosphoribosyl-AMP cyclohydrolase activity"/>
    <property type="evidence" value="ECO:0007669"/>
    <property type="project" value="UniProtKB-UniRule"/>
</dbReference>
<comment type="pathway">
    <text evidence="4 15">Amino-acid biosynthesis; L-histidine biosynthesis; L-histidine from 5-phospho-alpha-D-ribose 1-diphosphate: step 3/9.</text>
</comment>
<keyword evidence="12 15" id="KW-0067">ATP-binding</keyword>
<dbReference type="RefSeq" id="WP_125012576.1">
    <property type="nucleotide sequence ID" value="NZ_RQVR01000008.1"/>
</dbReference>
<dbReference type="Pfam" id="PF01503">
    <property type="entry name" value="PRA-PH"/>
    <property type="match status" value="1"/>
</dbReference>
<dbReference type="UniPathway" id="UPA00031">
    <property type="reaction ID" value="UER00007"/>
</dbReference>
<dbReference type="PANTHER" id="PTHR42945">
    <property type="entry name" value="HISTIDINE BIOSYNTHESIS BIFUNCTIONAL PROTEIN"/>
    <property type="match status" value="1"/>
</dbReference>
<comment type="pathway">
    <text evidence="5 15">Amino-acid biosynthesis; L-histidine biosynthesis; L-histidine from 5-phospho-alpha-D-ribose 1-diphosphate: step 2/9.</text>
</comment>
<comment type="catalytic activity">
    <reaction evidence="1 15">
        <text>1-(5-phospho-beta-D-ribosyl)-5'-AMP + H2O = 1-(5-phospho-beta-D-ribosyl)-5-[(5-phospho-beta-D-ribosylamino)methylideneamino]imidazole-4-carboxamide</text>
        <dbReference type="Rhea" id="RHEA:20049"/>
        <dbReference type="ChEBI" id="CHEBI:15377"/>
        <dbReference type="ChEBI" id="CHEBI:58435"/>
        <dbReference type="ChEBI" id="CHEBI:59457"/>
        <dbReference type="EC" id="3.5.4.19"/>
    </reaction>
</comment>
<keyword evidence="9 15" id="KW-0028">Amino-acid biosynthesis</keyword>
<reference evidence="17 18" key="1">
    <citation type="submission" date="2018-11" db="EMBL/GenBank/DDBJ databases">
        <title>Flavobacterium sp. nov., YIM 102600 draft genome.</title>
        <authorList>
            <person name="Li G."/>
            <person name="Jiang Y."/>
        </authorList>
    </citation>
    <scope>NUCLEOTIDE SEQUENCE [LARGE SCALE GENOMIC DNA]</scope>
    <source>
        <strain evidence="17 18">YIM 102600</strain>
    </source>
</reference>
<dbReference type="PANTHER" id="PTHR42945:SF9">
    <property type="entry name" value="HISTIDINE BIOSYNTHESIS BIFUNCTIONAL PROTEIN HISIE"/>
    <property type="match status" value="1"/>
</dbReference>
<evidence type="ECO:0000256" key="7">
    <source>
        <dbReference type="ARBA" id="ARBA00008299"/>
    </source>
</evidence>
<name>A0A3P3W859_9FLAO</name>
<keyword evidence="11 15" id="KW-0378">Hydrolase</keyword>
<dbReference type="InterPro" id="IPR023019">
    <property type="entry name" value="His_synth_HisIE"/>
</dbReference>
<evidence type="ECO:0000256" key="6">
    <source>
        <dbReference type="ARBA" id="ARBA00007731"/>
    </source>
</evidence>